<dbReference type="InterPro" id="IPR013122">
    <property type="entry name" value="PKD1_2_channel"/>
</dbReference>
<name>A0A6S7HI98_PARCT</name>
<evidence type="ECO:0000256" key="2">
    <source>
        <dbReference type="ARBA" id="ARBA00007200"/>
    </source>
</evidence>
<feature type="transmembrane region" description="Helical" evidence="9">
    <location>
        <begin position="1826"/>
        <end position="1844"/>
    </location>
</feature>
<comment type="caution">
    <text evidence="7">Lacks conserved residue(s) required for the propagation of feature annotation.</text>
</comment>
<feature type="transmembrane region" description="Helical" evidence="9">
    <location>
        <begin position="1170"/>
        <end position="1191"/>
    </location>
</feature>
<evidence type="ECO:0000256" key="7">
    <source>
        <dbReference type="PROSITE-ProRule" id="PRU00152"/>
    </source>
</evidence>
<evidence type="ECO:0000256" key="5">
    <source>
        <dbReference type="ARBA" id="ARBA00022989"/>
    </source>
</evidence>
<feature type="transmembrane region" description="Helical" evidence="9">
    <location>
        <begin position="1317"/>
        <end position="1340"/>
    </location>
</feature>
<evidence type="ECO:0000256" key="9">
    <source>
        <dbReference type="SAM" id="Phobius"/>
    </source>
</evidence>
<dbReference type="InterPro" id="IPR001024">
    <property type="entry name" value="PLAT/LH2_dom"/>
</dbReference>
<organism evidence="12 13">
    <name type="scientific">Paramuricea clavata</name>
    <name type="common">Red gorgonian</name>
    <name type="synonym">Violescent sea-whip</name>
    <dbReference type="NCBI Taxonomy" id="317549"/>
    <lineage>
        <taxon>Eukaryota</taxon>
        <taxon>Metazoa</taxon>
        <taxon>Cnidaria</taxon>
        <taxon>Anthozoa</taxon>
        <taxon>Octocorallia</taxon>
        <taxon>Malacalcyonacea</taxon>
        <taxon>Plexauridae</taxon>
        <taxon>Paramuricea</taxon>
    </lineage>
</organism>
<keyword evidence="4" id="KW-0732">Signal</keyword>
<dbReference type="InterPro" id="IPR002859">
    <property type="entry name" value="PKD/REJ-like"/>
</dbReference>
<dbReference type="InterPro" id="IPR036392">
    <property type="entry name" value="PLAT/LH2_dom_sf"/>
</dbReference>
<dbReference type="InterPro" id="IPR000203">
    <property type="entry name" value="GPS"/>
</dbReference>
<dbReference type="SMART" id="SM00303">
    <property type="entry name" value="GPS"/>
    <property type="match status" value="1"/>
</dbReference>
<dbReference type="GO" id="GO:0016020">
    <property type="term" value="C:membrane"/>
    <property type="evidence" value="ECO:0007669"/>
    <property type="project" value="UniProtKB-SubCell"/>
</dbReference>
<feature type="transmembrane region" description="Helical" evidence="9">
    <location>
        <begin position="1410"/>
        <end position="1430"/>
    </location>
</feature>
<keyword evidence="13" id="KW-1185">Reference proteome</keyword>
<dbReference type="PROSITE" id="PS50095">
    <property type="entry name" value="PLAT"/>
    <property type="match status" value="1"/>
</dbReference>
<feature type="transmembrane region" description="Helical" evidence="9">
    <location>
        <begin position="1918"/>
        <end position="1941"/>
    </location>
</feature>
<evidence type="ECO:0000256" key="3">
    <source>
        <dbReference type="ARBA" id="ARBA00022692"/>
    </source>
</evidence>
<dbReference type="InterPro" id="IPR051223">
    <property type="entry name" value="Polycystin"/>
</dbReference>
<feature type="region of interest" description="Disordered" evidence="8">
    <location>
        <begin position="1575"/>
        <end position="1613"/>
    </location>
</feature>
<dbReference type="GO" id="GO:0005262">
    <property type="term" value="F:calcium channel activity"/>
    <property type="evidence" value="ECO:0007669"/>
    <property type="project" value="TreeGrafter"/>
</dbReference>
<comment type="similarity">
    <text evidence="2">Belongs to the polycystin family.</text>
</comment>
<evidence type="ECO:0000256" key="6">
    <source>
        <dbReference type="ARBA" id="ARBA00023136"/>
    </source>
</evidence>
<feature type="transmembrane region" description="Helical" evidence="9">
    <location>
        <begin position="1274"/>
        <end position="1297"/>
    </location>
</feature>
<evidence type="ECO:0000256" key="8">
    <source>
        <dbReference type="SAM" id="MobiDB-lite"/>
    </source>
</evidence>
<evidence type="ECO:0000256" key="4">
    <source>
        <dbReference type="ARBA" id="ARBA00022729"/>
    </source>
</evidence>
<dbReference type="Pfam" id="PF01477">
    <property type="entry name" value="PLAT"/>
    <property type="match status" value="1"/>
</dbReference>
<evidence type="ECO:0000256" key="1">
    <source>
        <dbReference type="ARBA" id="ARBA00004141"/>
    </source>
</evidence>
<dbReference type="SUPFAM" id="SSF81324">
    <property type="entry name" value="Voltage-gated potassium channels"/>
    <property type="match status" value="1"/>
</dbReference>
<reference evidence="12" key="1">
    <citation type="submission" date="2020-04" db="EMBL/GenBank/DDBJ databases">
        <authorList>
            <person name="Alioto T."/>
            <person name="Alioto T."/>
            <person name="Gomez Garrido J."/>
        </authorList>
    </citation>
    <scope>NUCLEOTIDE SEQUENCE</scope>
    <source>
        <strain evidence="12">A484AB</strain>
    </source>
</reference>
<feature type="transmembrane region" description="Helical" evidence="9">
    <location>
        <begin position="1865"/>
        <end position="1889"/>
    </location>
</feature>
<keyword evidence="3 9" id="KW-0812">Transmembrane</keyword>
<dbReference type="SMART" id="SM00308">
    <property type="entry name" value="LH2"/>
    <property type="match status" value="1"/>
</dbReference>
<dbReference type="PANTHER" id="PTHR10877:SF150">
    <property type="entry name" value="REJ DOMAIN-CONTAINING PROTEIN"/>
    <property type="match status" value="1"/>
</dbReference>
<dbReference type="InterPro" id="IPR014010">
    <property type="entry name" value="REJ_dom"/>
</dbReference>
<dbReference type="OrthoDB" id="5964820at2759"/>
<evidence type="ECO:0000313" key="12">
    <source>
        <dbReference type="EMBL" id="CAB3995161.1"/>
    </source>
</evidence>
<dbReference type="SUPFAM" id="SSF49723">
    <property type="entry name" value="Lipase/lipooxygenase domain (PLAT/LH2 domain)"/>
    <property type="match status" value="1"/>
</dbReference>
<feature type="compositionally biased region" description="Basic and acidic residues" evidence="8">
    <location>
        <begin position="1575"/>
        <end position="1585"/>
    </location>
</feature>
<dbReference type="Gene3D" id="1.10.287.70">
    <property type="match status" value="1"/>
</dbReference>
<proteinExistence type="inferred from homology"/>
<dbReference type="Proteomes" id="UP001152795">
    <property type="component" value="Unassembled WGS sequence"/>
</dbReference>
<gene>
    <name evidence="12" type="ORF">PACLA_8A039204</name>
</gene>
<dbReference type="Pfam" id="PF01825">
    <property type="entry name" value="GPS"/>
    <property type="match status" value="1"/>
</dbReference>
<feature type="region of interest" description="Disordered" evidence="8">
    <location>
        <begin position="1368"/>
        <end position="1389"/>
    </location>
</feature>
<feature type="transmembrane region" description="Helical" evidence="9">
    <location>
        <begin position="1734"/>
        <end position="1758"/>
    </location>
</feature>
<keyword evidence="5 9" id="KW-1133">Transmembrane helix</keyword>
<evidence type="ECO:0000259" key="11">
    <source>
        <dbReference type="PROSITE" id="PS51111"/>
    </source>
</evidence>
<dbReference type="Pfam" id="PF02010">
    <property type="entry name" value="REJ"/>
    <property type="match status" value="1"/>
</dbReference>
<dbReference type="Pfam" id="PF20519">
    <property type="entry name" value="Polycystin_dom"/>
    <property type="match status" value="2"/>
</dbReference>
<comment type="caution">
    <text evidence="12">The sequence shown here is derived from an EMBL/GenBank/DDBJ whole genome shotgun (WGS) entry which is preliminary data.</text>
</comment>
<dbReference type="EMBL" id="CACRXK020002612">
    <property type="protein sequence ID" value="CAB3995161.1"/>
    <property type="molecule type" value="Genomic_DNA"/>
</dbReference>
<protein>
    <submittedName>
        <fullName evidence="12">Polycystic kidney disease 1-like 2</fullName>
    </submittedName>
</protein>
<keyword evidence="6 9" id="KW-0472">Membrane</keyword>
<feature type="transmembrane region" description="Helical" evidence="9">
    <location>
        <begin position="1778"/>
        <end position="1799"/>
    </location>
</feature>
<dbReference type="InterPro" id="IPR000434">
    <property type="entry name" value="PC1"/>
</dbReference>
<feature type="domain" description="PLAT" evidence="10">
    <location>
        <begin position="1007"/>
        <end position="1124"/>
    </location>
</feature>
<dbReference type="InterPro" id="IPR046791">
    <property type="entry name" value="Polycystin_dom"/>
</dbReference>
<accession>A0A6S7HI98</accession>
<feature type="region of interest" description="Disordered" evidence="8">
    <location>
        <begin position="1243"/>
        <end position="1264"/>
    </location>
</feature>
<sequence length="2092" mass="235096">MSFAWYCRDVEDSEFQLSDLAKEPLVTAPGFFPDPDLGGCFGTGRGRLNVTDPILEFDTGVMVEDKAYAISLFVSTSYQGFAVRQHLSNIFFHVAKGLPPGLFVSCAKNCQAKVARDEKLILKSKCNIRCYGELAFTWTLYRYDNLNTPEPYNLSALHEFTSNELKEMTTSPIDALEIALKPKSLEPVKKYILAFRAFRPNGVFGELRYTLLTNDAPVDGTCSIFPLSGVAMETNFTVSCANWVDNEAPLTVEFSHQIKGVKTVFFFREIPIRARVSATLWLQAGDENSDYRLNVSAVVKDRFGAKAGEDFTVEVVPQPAENIDLNQLQNLTSEDAMGELFETGNGVLAIGLASNIASTLNGLGQNTTSNGSSLTQQQKDASKKNNEFVAISHLPGTRRDNSFQPLSKALVEGMSCSVHQPRSSPLNPSQCFKKIRKQLFASLASANLSAKDTSSLEQMSGTVLALTKNSDELEPESQGAALQLTETLTSNLKGLSDGDKGFSNVLQGASNLVGGIGQMTTSIAKEASNTSSENGASDQVKRSIGLVDNIQGVLLDNLVSNEPPVNIESDELSMQVEKVMIKDAAQKNNGIKGAKFGSPSPGALGIGNVVENRNNTILQMQPVDIKIAVANKNPFSWDNTTSKSLSSSVVDIKLQSDMNVSTSNVSEDFSITIPRDPTLFPEPDSFFLKPSHENTTAKTKEYLKYHRFERKNDFTSINFQMRPDEPGIQFRVYLKKESKPDIMKRDFELEYELPDLSSCLAGNESVFNSSVDQSESDENKTIYVDLRNCTRDPYTVFVSNVDMNGAGRYWFAVQHLGPLDNNKDDENLAETDSRRRRSVSCEGEGRRVRRSCVIIPPAPPKPTDPPSVVHFQVPDTLGFDGKFFFPNQTPNYNLSMFESSCLYWHEENETWTGEGCKVVLGTNREQILCKCNHLTSFGSELLVAPNPIDFDSVFNNFGSLAENVAVLALISTILGGYIIGVIWARRADKRDLLMVGPTILTKPKGSYHYLITTYTGSRRNAGTTAKVAFKMSGDKGETCPVRLRDRHRPCFERQQENTFVISYPQGIGDLSYVQIWHDNSGSSPSWYLSRILVKDLQTEQMWSLFCENWLAVESEDGKVCRILPVANDEEMTNFSHLFSARAIKGLADGHIWFSIVSRPPTSNFTRVQRLSCALCLLCCTMITSAMFYNMGGQGPSPFAIHIGSLVIDLKPFVIGLQSSVIIVPVNVLIVQIFRNLRPKKKKDDSEEESKVRNPNGVKIEDPNQEQPKGKLPYCCIYFAYALCYLSSAASIFFTLLYSIQWGKETSTEWVIAMVTSFLQSALLLQPVKVVVLAVVFAIFIRKPADTEEESNITLAKEHPFVDQQENNLLVTQPPPPRKGKKVKKYLSPPDPAKLKKARAKRLKEIKMNAALTEIFAFFFFLVCLMDVAQYHRDPNTYLLSKTLSETFVNVDSFAIPLDWIVDADSLWMWSRETLIPGLYAGEWYNGKEIEKGYLANMEDYLVGVPRVRMVRVKNGTCTVSSYFEDTIADCNAQYSVANGDDENYNVGWEPLDTTSTRKRRGTRIPESEEAWLESVTEKEQVENDRRAHRRKRAVDPIQSGRNRRRKNRLLSSERPKTYTVQSNAVSTDGHVLSCLQRWRHQSMLELRGYPYWGTIAVYGGSGYAANLGYDQLTAYTVVADLHSNGWISKQTRAVFVEFTVYNANTNLFGIVSIFIEYPSSSGVVNKVQLQAARFYLQLNGGQTLAHVLVIFFMLYFLYREGKLLHKQRWTYFKGFWNWVETILVISEFSLIILFLARLFEVDRNLLQLRENPNDYVAFQYAGQADAAMTAILGILVFFYILRFLRLLRFNKNFLIIGTTLSRISGPIFSFFIPFLSGYLAFGLFAFSVFGSELEDYSTFVRTMVTQFSMTLGDFDFEALMSVSVVFGSLYFFAFIGLNVMVLMNMFIAIINDSYAEVQEETAEMENEFELVDYVVGKISEKFTRSKPSQRRRKRKKKRRVKNNDDAKLIATNNCSTEVDLMCDKLDKLLEAIENGAEEDNKIETQICSVPEEKKDSYYQLLCLIESDLVEEGKSPFSPADMYAKYVEIMYLH</sequence>
<feature type="transmembrane region" description="Helical" evidence="9">
    <location>
        <begin position="964"/>
        <end position="984"/>
    </location>
</feature>
<dbReference type="PROSITE" id="PS51111">
    <property type="entry name" value="REJ"/>
    <property type="match status" value="1"/>
</dbReference>
<dbReference type="PRINTS" id="PR00500">
    <property type="entry name" value="POLYCYSTIN1"/>
</dbReference>
<dbReference type="GO" id="GO:0050982">
    <property type="term" value="P:detection of mechanical stimulus"/>
    <property type="evidence" value="ECO:0007669"/>
    <property type="project" value="TreeGrafter"/>
</dbReference>
<feature type="transmembrane region" description="Helical" evidence="9">
    <location>
        <begin position="1211"/>
        <end position="1233"/>
    </location>
</feature>
<dbReference type="PANTHER" id="PTHR10877">
    <property type="entry name" value="POLYCYSTIN FAMILY MEMBER"/>
    <property type="match status" value="1"/>
</dbReference>
<comment type="subcellular location">
    <subcellularLocation>
        <location evidence="1">Membrane</location>
        <topology evidence="1">Multi-pass membrane protein</topology>
    </subcellularLocation>
</comment>
<dbReference type="InterPro" id="IPR046338">
    <property type="entry name" value="GAIN_dom_sf"/>
</dbReference>
<feature type="domain" description="REJ" evidence="11">
    <location>
        <begin position="1"/>
        <end position="335"/>
    </location>
</feature>
<evidence type="ECO:0000259" key="10">
    <source>
        <dbReference type="PROSITE" id="PS50095"/>
    </source>
</evidence>
<dbReference type="FunFam" id="1.10.287.70:FF:000086">
    <property type="entry name" value="Polycystic kidney disease 2"/>
    <property type="match status" value="1"/>
</dbReference>
<feature type="region of interest" description="Disordered" evidence="8">
    <location>
        <begin position="821"/>
        <end position="842"/>
    </location>
</feature>
<dbReference type="Gene3D" id="2.60.220.50">
    <property type="match status" value="1"/>
</dbReference>
<dbReference type="Gene3D" id="2.60.60.20">
    <property type="entry name" value="PLAT/LH2 domain"/>
    <property type="match status" value="1"/>
</dbReference>
<evidence type="ECO:0000313" key="13">
    <source>
        <dbReference type="Proteomes" id="UP001152795"/>
    </source>
</evidence>
<dbReference type="Pfam" id="PF08016">
    <property type="entry name" value="PKD_channel"/>
    <property type="match status" value="1"/>
</dbReference>